<keyword evidence="2" id="KW-1185">Reference proteome</keyword>
<reference evidence="1 2" key="1">
    <citation type="journal article" date="2017" name="Nat. Commun.">
        <title>Genome assembly with in vitro proximity ligation data and whole-genome triplication in lettuce.</title>
        <authorList>
            <person name="Reyes-Chin-Wo S."/>
            <person name="Wang Z."/>
            <person name="Yang X."/>
            <person name="Kozik A."/>
            <person name="Arikit S."/>
            <person name="Song C."/>
            <person name="Xia L."/>
            <person name="Froenicke L."/>
            <person name="Lavelle D.O."/>
            <person name="Truco M.J."/>
            <person name="Xia R."/>
            <person name="Zhu S."/>
            <person name="Xu C."/>
            <person name="Xu H."/>
            <person name="Xu X."/>
            <person name="Cox K."/>
            <person name="Korf I."/>
            <person name="Meyers B.C."/>
            <person name="Michelmore R.W."/>
        </authorList>
    </citation>
    <scope>NUCLEOTIDE SEQUENCE [LARGE SCALE GENOMIC DNA]</scope>
    <source>
        <strain evidence="2">cv. Salinas</strain>
        <tissue evidence="1">Seedlings</tissue>
    </source>
</reference>
<protein>
    <submittedName>
        <fullName evidence="1">Uncharacterized protein</fullName>
    </submittedName>
</protein>
<comment type="caution">
    <text evidence="1">The sequence shown here is derived from an EMBL/GenBank/DDBJ whole genome shotgun (WGS) entry which is preliminary data.</text>
</comment>
<name>A0A9R1WUJ7_LACSA</name>
<organism evidence="1 2">
    <name type="scientific">Lactuca sativa</name>
    <name type="common">Garden lettuce</name>
    <dbReference type="NCBI Taxonomy" id="4236"/>
    <lineage>
        <taxon>Eukaryota</taxon>
        <taxon>Viridiplantae</taxon>
        <taxon>Streptophyta</taxon>
        <taxon>Embryophyta</taxon>
        <taxon>Tracheophyta</taxon>
        <taxon>Spermatophyta</taxon>
        <taxon>Magnoliopsida</taxon>
        <taxon>eudicotyledons</taxon>
        <taxon>Gunneridae</taxon>
        <taxon>Pentapetalae</taxon>
        <taxon>asterids</taxon>
        <taxon>campanulids</taxon>
        <taxon>Asterales</taxon>
        <taxon>Asteraceae</taxon>
        <taxon>Cichorioideae</taxon>
        <taxon>Cichorieae</taxon>
        <taxon>Lactucinae</taxon>
        <taxon>Lactuca</taxon>
    </lineage>
</organism>
<dbReference type="AlphaFoldDB" id="A0A9R1WUJ7"/>
<gene>
    <name evidence="1" type="ORF">LSAT_V11C900486390</name>
</gene>
<dbReference type="EMBL" id="NBSK02000009">
    <property type="protein sequence ID" value="KAJ0186107.1"/>
    <property type="molecule type" value="Genomic_DNA"/>
</dbReference>
<sequence>MKQDRQSSSRRQSRNEAPTISLLSLLQRRFGRNGLPLIGRLCFTSGRFPLQQVFLEQRSERYTCDSERKLVARGFCLLNRCYKGILKGIFSITKSLKWRRYWLQPKLALILRAMSLLSRQGPSDAPSVAVASSLGAHGVYLPGWNLLPDSLLSKHSPAQDWCRHAFPSATLEDLDALRYSHTVSNLVSENEALVEHIPLRDDYFSPEVSRRKVLETDFAWVLQKRVVRVVDRVVKSSEVALGIRHLKVQCLDAGTERGKQMT</sequence>
<proteinExistence type="predicted"/>
<accession>A0A9R1WUJ7</accession>
<evidence type="ECO:0000313" key="2">
    <source>
        <dbReference type="Proteomes" id="UP000235145"/>
    </source>
</evidence>
<evidence type="ECO:0000313" key="1">
    <source>
        <dbReference type="EMBL" id="KAJ0186107.1"/>
    </source>
</evidence>
<dbReference type="Proteomes" id="UP000235145">
    <property type="component" value="Unassembled WGS sequence"/>
</dbReference>